<name>A0AA39E0S6_VITRO</name>
<accession>A0AA39E0S6</accession>
<reference evidence="1 2" key="1">
    <citation type="journal article" date="2023" name="BMC Biotechnol.">
        <title>Vitis rotundifolia cv Carlos genome sequencing.</title>
        <authorList>
            <person name="Huff M."/>
            <person name="Hulse-Kemp A."/>
            <person name="Scheffler B."/>
            <person name="Youngblood R."/>
            <person name="Simpson S."/>
            <person name="Babiker E."/>
            <person name="Staton M."/>
        </authorList>
    </citation>
    <scope>NUCLEOTIDE SEQUENCE [LARGE SCALE GENOMIC DNA]</scope>
    <source>
        <tissue evidence="1">Leaf</tissue>
    </source>
</reference>
<keyword evidence="2" id="KW-1185">Reference proteome</keyword>
<dbReference type="Proteomes" id="UP001168098">
    <property type="component" value="Unassembled WGS sequence"/>
</dbReference>
<gene>
    <name evidence="1" type="ORF">PVL29_003423</name>
</gene>
<dbReference type="PANTHER" id="PTHR31317">
    <property type="entry name" value="OS08G0163500 PROTEIN"/>
    <property type="match status" value="1"/>
</dbReference>
<protein>
    <recommendedName>
        <fullName evidence="3">Formin-like protein 18</fullName>
    </recommendedName>
</protein>
<organism evidence="1 2">
    <name type="scientific">Vitis rotundifolia</name>
    <name type="common">Muscadine grape</name>
    <dbReference type="NCBI Taxonomy" id="103349"/>
    <lineage>
        <taxon>Eukaryota</taxon>
        <taxon>Viridiplantae</taxon>
        <taxon>Streptophyta</taxon>
        <taxon>Embryophyta</taxon>
        <taxon>Tracheophyta</taxon>
        <taxon>Spermatophyta</taxon>
        <taxon>Magnoliopsida</taxon>
        <taxon>eudicotyledons</taxon>
        <taxon>Gunneridae</taxon>
        <taxon>Pentapetalae</taxon>
        <taxon>rosids</taxon>
        <taxon>Vitales</taxon>
        <taxon>Vitaceae</taxon>
        <taxon>Viteae</taxon>
        <taxon>Vitis</taxon>
    </lineage>
</organism>
<dbReference type="PANTHER" id="PTHR31317:SF23">
    <property type="entry name" value="DUF1005 FAMILY PROTEIN"/>
    <property type="match status" value="1"/>
</dbReference>
<dbReference type="EMBL" id="JARBHA010000003">
    <property type="protein sequence ID" value="KAJ9705371.1"/>
    <property type="molecule type" value="Genomic_DNA"/>
</dbReference>
<evidence type="ECO:0000313" key="1">
    <source>
        <dbReference type="EMBL" id="KAJ9705371.1"/>
    </source>
</evidence>
<proteinExistence type="predicted"/>
<dbReference type="InterPro" id="IPR010410">
    <property type="entry name" value="DUF1005"/>
</dbReference>
<evidence type="ECO:0000313" key="2">
    <source>
        <dbReference type="Proteomes" id="UP001168098"/>
    </source>
</evidence>
<evidence type="ECO:0008006" key="3">
    <source>
        <dbReference type="Google" id="ProtNLM"/>
    </source>
</evidence>
<sequence>MDPCPFLRILVGNLALKSSALIPSKSAFSLVHPSSSPFFCKIKLGNFPSQFATVPLVPQETHTSDDVVSFTLTRKDIEKLGEKSLFSTKEPRLQILVYTGRRGRSCGFSAGKLLGRVTVGLDLKGAEGRACVFHNGWVSVGGESSQLYLSVRAEPDPRFVFQFGGEPECSPQVFQIQGNLRQPVFTCKFSFRNSGDRSLRSRSSISEASTSRSWFSSKDEDSKERKGWSITIHDLSGCPVAAASMTNPFVPSPGSGRVKRSNPGAWLILRPEDGTWKPWGRLEAWRELDGLGHRFELLPDATGGPAVPLASSTLSTKKGGKFTIDSSSRNFPATTPRCACESGTRSWVESVYRGFVMSSTVGGEGRCSTPEVEVGVKHVTCTEDAAAFVALAAAMDLSMDACKLFSQKLRKELRRQQSEEFVV</sequence>
<comment type="caution">
    <text evidence="1">The sequence shown here is derived from an EMBL/GenBank/DDBJ whole genome shotgun (WGS) entry which is preliminary data.</text>
</comment>
<dbReference type="Pfam" id="PF06219">
    <property type="entry name" value="DUF1005"/>
    <property type="match status" value="1"/>
</dbReference>
<dbReference type="AlphaFoldDB" id="A0AA39E0S6"/>